<feature type="transmembrane region" description="Helical" evidence="2">
    <location>
        <begin position="6"/>
        <end position="25"/>
    </location>
</feature>
<evidence type="ECO:0000313" key="5">
    <source>
        <dbReference type="Proteomes" id="UP001144256"/>
    </source>
</evidence>
<dbReference type="InterPro" id="IPR010768">
    <property type="entry name" value="GATase1-like"/>
</dbReference>
<dbReference type="CDD" id="cd00198">
    <property type="entry name" value="vWFA"/>
    <property type="match status" value="1"/>
</dbReference>
<sequence length="917" mass="102613">MRLEFGRIWVLILYPLIVFLILMISKKYYNNKLKKNLITVIRCIVMLFLILALADISIVRTSKETSTIFLSDVSESMYKNKESIKDFIRNAVKDKEKDDSVASVVFGENSTLDVNLTKDFTSDVLVTDVNGSYTDIEQGILKSMALMPREKNKRIVILTDGKANKGNLNKLVQSIKDQNIEIKVKNIDSTVTNEVYVDNFHIPQKVNLGEQFQINMNIFSTVETNSKITVIADGEKVITDDVMLRKGSNNYVMNDIAKKMGFVDYELLIEPDIDELTVNNTYSAFTFVQSTPKILILNDDEKDALQIVKIAESIGLGHDTLNSVQAPINLENMLKYKSIIMCNVSADNLSDAFLDNIPSYVKNFGGGLVTIGGESSYALGGYYKTPLETVLPVNMDMSGIKNKPKMAMMLVIDKSGSMSGNNLRLAKEAAIRTVEVLEDDDQIGVIAFDDTPTNVVDIQTVDNRKSINESILNISEGGGTSILPSLQEAYNRLIESKAEIKHIILLTDGQAEQNGYDSLLRNMNDNRITLSTVGVGTGADIKLLSYLATAGKGRKYFTRSGSSIPRIFAKEAFMASRTYINNMTFTPIMNSYHSILSNIYDEGLPQLQGYVGTSPKDAATVILTSPVNDPILSVWQYGLGKTASWCSDLSGEWSASYNAWDKNNVFWQNIINYTIENYSEDAIEINSSYDNGKVEITLNSDVNDSLLDTVVQLKSPSNELLTVNLEPVRKGVYQGTFEPEEIGSYMIKGVQRHEDEIVATGLGGINIPYSEEYKITTNKSFNTFVEKVGGRYIQDSREVFTDIDNKVKTSRKITNGLLIVALIMWLIDIAFRRFNIVSKLQKIVLPLTNLSSRLRKGIDSKNKKVVNKINENKNETIIIEKDIKKDKINKKPLKKNHDKKSNLIDTSELLGNTKRKR</sequence>
<dbReference type="PANTHER" id="PTHR37947:SF2">
    <property type="entry name" value="VON WILLEBRAND FACTOR TYPE A"/>
    <property type="match status" value="1"/>
</dbReference>
<accession>A0A9W5YCM1</accession>
<dbReference type="Pfam" id="PF00092">
    <property type="entry name" value="VWA"/>
    <property type="match status" value="2"/>
</dbReference>
<evidence type="ECO:0000256" key="2">
    <source>
        <dbReference type="SAM" id="Phobius"/>
    </source>
</evidence>
<keyword evidence="2" id="KW-1133">Transmembrane helix</keyword>
<dbReference type="Gene3D" id="3.40.50.880">
    <property type="match status" value="1"/>
</dbReference>
<proteinExistence type="predicted"/>
<dbReference type="SUPFAM" id="SSF53300">
    <property type="entry name" value="vWA-like"/>
    <property type="match status" value="2"/>
</dbReference>
<dbReference type="Pfam" id="PF07090">
    <property type="entry name" value="GATase1_like"/>
    <property type="match status" value="1"/>
</dbReference>
<dbReference type="PROSITE" id="PS50234">
    <property type="entry name" value="VWFA"/>
    <property type="match status" value="1"/>
</dbReference>
<name>A0A9W5YCM1_9FIRM</name>
<dbReference type="Proteomes" id="UP001144256">
    <property type="component" value="Unassembled WGS sequence"/>
</dbReference>
<dbReference type="RefSeq" id="WP_281816031.1">
    <property type="nucleotide sequence ID" value="NZ_BRLB01000007.1"/>
</dbReference>
<feature type="transmembrane region" description="Helical" evidence="2">
    <location>
        <begin position="37"/>
        <end position="59"/>
    </location>
</feature>
<keyword evidence="2" id="KW-0812">Transmembrane</keyword>
<dbReference type="EMBL" id="BRLB01000007">
    <property type="protein sequence ID" value="GKX30125.1"/>
    <property type="molecule type" value="Genomic_DNA"/>
</dbReference>
<feature type="region of interest" description="Disordered" evidence="1">
    <location>
        <begin position="889"/>
        <end position="917"/>
    </location>
</feature>
<dbReference type="PANTHER" id="PTHR37947">
    <property type="entry name" value="BLL2462 PROTEIN"/>
    <property type="match status" value="1"/>
</dbReference>
<dbReference type="AlphaFoldDB" id="A0A9W5YCM1"/>
<evidence type="ECO:0000259" key="3">
    <source>
        <dbReference type="PROSITE" id="PS50234"/>
    </source>
</evidence>
<dbReference type="InterPro" id="IPR036465">
    <property type="entry name" value="vWFA_dom_sf"/>
</dbReference>
<comment type="caution">
    <text evidence="4">The sequence shown here is derived from an EMBL/GenBank/DDBJ whole genome shotgun (WGS) entry which is preliminary data.</text>
</comment>
<reference evidence="4" key="1">
    <citation type="submission" date="2022-06" db="EMBL/GenBank/DDBJ databases">
        <title>Vallitalea longa sp. nov., an anaerobic bacterium isolated from marine sediment.</title>
        <authorList>
            <person name="Hirano S."/>
            <person name="Terahara T."/>
            <person name="Mori K."/>
            <person name="Hamada M."/>
            <person name="Matsumoto R."/>
            <person name="Kobayashi T."/>
        </authorList>
    </citation>
    <scope>NUCLEOTIDE SEQUENCE</scope>
    <source>
        <strain evidence="4">SH18-1</strain>
    </source>
</reference>
<dbReference type="InterPro" id="IPR029062">
    <property type="entry name" value="Class_I_gatase-like"/>
</dbReference>
<keyword evidence="2" id="KW-0472">Membrane</keyword>
<evidence type="ECO:0000256" key="1">
    <source>
        <dbReference type="SAM" id="MobiDB-lite"/>
    </source>
</evidence>
<dbReference type="SUPFAM" id="SSF52317">
    <property type="entry name" value="Class I glutamine amidotransferase-like"/>
    <property type="match status" value="1"/>
</dbReference>
<gene>
    <name evidence="4" type="ORF">SH1V18_26050</name>
</gene>
<dbReference type="InterPro" id="IPR002035">
    <property type="entry name" value="VWF_A"/>
</dbReference>
<organism evidence="4 5">
    <name type="scientific">Vallitalea longa</name>
    <dbReference type="NCBI Taxonomy" id="2936439"/>
    <lineage>
        <taxon>Bacteria</taxon>
        <taxon>Bacillati</taxon>
        <taxon>Bacillota</taxon>
        <taxon>Clostridia</taxon>
        <taxon>Lachnospirales</taxon>
        <taxon>Vallitaleaceae</taxon>
        <taxon>Vallitalea</taxon>
    </lineage>
</organism>
<feature type="domain" description="VWFA" evidence="3">
    <location>
        <begin position="407"/>
        <end position="588"/>
    </location>
</feature>
<dbReference type="Gene3D" id="3.40.50.410">
    <property type="entry name" value="von Willebrand factor, type A domain"/>
    <property type="match status" value="2"/>
</dbReference>
<dbReference type="SMART" id="SM00327">
    <property type="entry name" value="VWA"/>
    <property type="match status" value="2"/>
</dbReference>
<protein>
    <submittedName>
        <fullName evidence="4">Chloride channel protein</fullName>
    </submittedName>
</protein>
<feature type="compositionally biased region" description="Basic residues" evidence="1">
    <location>
        <begin position="889"/>
        <end position="898"/>
    </location>
</feature>
<evidence type="ECO:0000313" key="4">
    <source>
        <dbReference type="EMBL" id="GKX30125.1"/>
    </source>
</evidence>
<keyword evidence="5" id="KW-1185">Reference proteome</keyword>